<dbReference type="GO" id="GO:0003924">
    <property type="term" value="F:GTPase activity"/>
    <property type="evidence" value="ECO:0007669"/>
    <property type="project" value="InterPro"/>
</dbReference>
<comment type="caution">
    <text evidence="4">The sequence shown here is derived from an EMBL/GenBank/DDBJ whole genome shotgun (WGS) entry which is preliminary data.</text>
</comment>
<gene>
    <name evidence="4" type="ORF">M0812_23478</name>
</gene>
<dbReference type="Proteomes" id="UP001146793">
    <property type="component" value="Unassembled WGS sequence"/>
</dbReference>
<feature type="region of interest" description="Disordered" evidence="3">
    <location>
        <begin position="143"/>
        <end position="172"/>
    </location>
</feature>
<evidence type="ECO:0000313" key="4">
    <source>
        <dbReference type="EMBL" id="KAJ3430470.1"/>
    </source>
</evidence>
<keyword evidence="1" id="KW-0547">Nucleotide-binding</keyword>
<dbReference type="AlphaFoldDB" id="A0AAV7YPU2"/>
<proteinExistence type="predicted"/>
<name>A0AAV7YPU2_9EUKA</name>
<evidence type="ECO:0000256" key="2">
    <source>
        <dbReference type="ARBA" id="ARBA00023134"/>
    </source>
</evidence>
<dbReference type="InterPro" id="IPR020849">
    <property type="entry name" value="Small_GTPase_Ras-type"/>
</dbReference>
<dbReference type="GO" id="GO:0016020">
    <property type="term" value="C:membrane"/>
    <property type="evidence" value="ECO:0007669"/>
    <property type="project" value="InterPro"/>
</dbReference>
<sequence length="172" mass="19646">MNQIIDPTIEESYSKMAIIENKPSLLELIDTAGQDEYSAALDKYIQAGEGFLLVYSLTSRSSFNTAKWLYVKILRQKVDEGLPIVLMGNKSDLENDRIVSRKEAEEFSKKNSLSYFETSAKSGKNIQESIQEVVIKLREYKNTSKRKEEKRKKKENEKRGAIDSKSGCCTFL</sequence>
<dbReference type="SMART" id="SM00174">
    <property type="entry name" value="RHO"/>
    <property type="match status" value="1"/>
</dbReference>
<dbReference type="SMART" id="SM00173">
    <property type="entry name" value="RAS"/>
    <property type="match status" value="1"/>
</dbReference>
<evidence type="ECO:0000256" key="3">
    <source>
        <dbReference type="SAM" id="MobiDB-lite"/>
    </source>
</evidence>
<dbReference type="InterPro" id="IPR027417">
    <property type="entry name" value="P-loop_NTPase"/>
</dbReference>
<dbReference type="GO" id="GO:0007165">
    <property type="term" value="P:signal transduction"/>
    <property type="evidence" value="ECO:0007669"/>
    <property type="project" value="InterPro"/>
</dbReference>
<dbReference type="PROSITE" id="PS51419">
    <property type="entry name" value="RAB"/>
    <property type="match status" value="1"/>
</dbReference>
<dbReference type="PANTHER" id="PTHR24070">
    <property type="entry name" value="RAS, DI-RAS, AND RHEB FAMILY MEMBERS OF SMALL GTPASE SUPERFAMILY"/>
    <property type="match status" value="1"/>
</dbReference>
<dbReference type="NCBIfam" id="TIGR00231">
    <property type="entry name" value="small_GTP"/>
    <property type="match status" value="1"/>
</dbReference>
<evidence type="ECO:0000256" key="1">
    <source>
        <dbReference type="ARBA" id="ARBA00022741"/>
    </source>
</evidence>
<dbReference type="SUPFAM" id="SSF52540">
    <property type="entry name" value="P-loop containing nucleoside triphosphate hydrolases"/>
    <property type="match status" value="1"/>
</dbReference>
<dbReference type="PROSITE" id="PS51421">
    <property type="entry name" value="RAS"/>
    <property type="match status" value="1"/>
</dbReference>
<dbReference type="InterPro" id="IPR005225">
    <property type="entry name" value="Small_GTP-bd"/>
</dbReference>
<dbReference type="GO" id="GO:0005525">
    <property type="term" value="F:GTP binding"/>
    <property type="evidence" value="ECO:0007669"/>
    <property type="project" value="UniProtKB-KW"/>
</dbReference>
<evidence type="ECO:0000313" key="5">
    <source>
        <dbReference type="Proteomes" id="UP001146793"/>
    </source>
</evidence>
<dbReference type="Gene3D" id="3.40.50.300">
    <property type="entry name" value="P-loop containing nucleotide triphosphate hydrolases"/>
    <property type="match status" value="1"/>
</dbReference>
<accession>A0AAV7YPU2</accession>
<dbReference type="InterPro" id="IPR001806">
    <property type="entry name" value="Small_GTPase"/>
</dbReference>
<dbReference type="PRINTS" id="PR00449">
    <property type="entry name" value="RASTRNSFRMNG"/>
</dbReference>
<keyword evidence="2" id="KW-0342">GTP-binding</keyword>
<dbReference type="Pfam" id="PF00071">
    <property type="entry name" value="Ras"/>
    <property type="match status" value="1"/>
</dbReference>
<reference evidence="4" key="1">
    <citation type="submission" date="2022-08" db="EMBL/GenBank/DDBJ databases">
        <title>Novel sulphate-reducing endosymbionts in the free-living metamonad Anaeramoeba.</title>
        <authorList>
            <person name="Jerlstrom-Hultqvist J."/>
            <person name="Cepicka I."/>
            <person name="Gallot-Lavallee L."/>
            <person name="Salas-Leiva D."/>
            <person name="Curtis B.A."/>
            <person name="Zahonova K."/>
            <person name="Pipaliya S."/>
            <person name="Dacks J."/>
            <person name="Roger A.J."/>
        </authorList>
    </citation>
    <scope>NUCLEOTIDE SEQUENCE</scope>
    <source>
        <strain evidence="4">Busselton2</strain>
    </source>
</reference>
<dbReference type="SMART" id="SM00175">
    <property type="entry name" value="RAB"/>
    <property type="match status" value="1"/>
</dbReference>
<protein>
    <submittedName>
        <fullName evidence="4">Ras-like protein</fullName>
    </submittedName>
</protein>
<dbReference type="EMBL" id="JANTQA010000051">
    <property type="protein sequence ID" value="KAJ3430470.1"/>
    <property type="molecule type" value="Genomic_DNA"/>
</dbReference>
<organism evidence="4 5">
    <name type="scientific">Anaeramoeba flamelloides</name>
    <dbReference type="NCBI Taxonomy" id="1746091"/>
    <lineage>
        <taxon>Eukaryota</taxon>
        <taxon>Metamonada</taxon>
        <taxon>Anaeramoebidae</taxon>
        <taxon>Anaeramoeba</taxon>
    </lineage>
</organism>